<feature type="transmembrane region" description="Helical" evidence="8">
    <location>
        <begin position="190"/>
        <end position="213"/>
    </location>
</feature>
<dbReference type="GO" id="GO:0005886">
    <property type="term" value="C:plasma membrane"/>
    <property type="evidence" value="ECO:0007669"/>
    <property type="project" value="UniProtKB-SubCell"/>
</dbReference>
<evidence type="ECO:0000256" key="4">
    <source>
        <dbReference type="ARBA" id="ARBA00022679"/>
    </source>
</evidence>
<evidence type="ECO:0000256" key="7">
    <source>
        <dbReference type="ARBA" id="ARBA00023136"/>
    </source>
</evidence>
<feature type="transmembrane region" description="Helical" evidence="8">
    <location>
        <begin position="419"/>
        <end position="443"/>
    </location>
</feature>
<dbReference type="GO" id="GO:0008610">
    <property type="term" value="P:lipid biosynthetic process"/>
    <property type="evidence" value="ECO:0007669"/>
    <property type="project" value="UniProtKB-ARBA"/>
</dbReference>
<comment type="subcellular location">
    <subcellularLocation>
        <location evidence="1">Cell membrane</location>
        <topology evidence="1">Multi-pass membrane protein</topology>
    </subcellularLocation>
</comment>
<feature type="transmembrane region" description="Helical" evidence="8">
    <location>
        <begin position="16"/>
        <end position="34"/>
    </location>
</feature>
<dbReference type="Proteomes" id="UP000646946">
    <property type="component" value="Unassembled WGS sequence"/>
</dbReference>
<feature type="transmembrane region" description="Helical" evidence="8">
    <location>
        <begin position="110"/>
        <end position="130"/>
    </location>
</feature>
<feature type="transmembrane region" description="Helical" evidence="8">
    <location>
        <begin position="292"/>
        <end position="310"/>
    </location>
</feature>
<evidence type="ECO:0000259" key="9">
    <source>
        <dbReference type="Pfam" id="PF13231"/>
    </source>
</evidence>
<feature type="transmembrane region" description="Helical" evidence="8">
    <location>
        <begin position="139"/>
        <end position="156"/>
    </location>
</feature>
<dbReference type="PANTHER" id="PTHR33908:SF11">
    <property type="entry name" value="MEMBRANE PROTEIN"/>
    <property type="match status" value="1"/>
</dbReference>
<keyword evidence="7 8" id="KW-0472">Membrane</keyword>
<evidence type="ECO:0000256" key="5">
    <source>
        <dbReference type="ARBA" id="ARBA00022692"/>
    </source>
</evidence>
<dbReference type="InterPro" id="IPR038731">
    <property type="entry name" value="RgtA/B/C-like"/>
</dbReference>
<feature type="transmembrane region" description="Helical" evidence="8">
    <location>
        <begin position="162"/>
        <end position="178"/>
    </location>
</feature>
<keyword evidence="6 8" id="KW-1133">Transmembrane helix</keyword>
<feature type="transmembrane region" description="Helical" evidence="8">
    <location>
        <begin position="389"/>
        <end position="407"/>
    </location>
</feature>
<evidence type="ECO:0000256" key="2">
    <source>
        <dbReference type="ARBA" id="ARBA00022475"/>
    </source>
</evidence>
<dbReference type="PANTHER" id="PTHR33908">
    <property type="entry name" value="MANNOSYLTRANSFERASE YKCB-RELATED"/>
    <property type="match status" value="1"/>
</dbReference>
<proteinExistence type="predicted"/>
<evidence type="ECO:0000313" key="11">
    <source>
        <dbReference type="Proteomes" id="UP000646946"/>
    </source>
</evidence>
<keyword evidence="2" id="KW-1003">Cell membrane</keyword>
<name>A0A832V5S7_9ARCH</name>
<sequence>MSMLNEAFSEIKEKKWLYTLLFVAILIGLTLRAYHTDYPVVGYHNWKETHYLTEARNFARDGFFKYGFFVPAYNYPQLSSDPTGAHADTFPFISVVLAIFFKIFGPSLTVARAINISFNLLIVPAIFLFVRRLFRRNDIALVAAFTTSITPLLVFFSHNTQLQNPGLLFMVLAGYFYIRWFENDLDLDLILTSVFVALSGLTVFTFLVILFPIVLTFPYDRIKRFTLTRLKTYAISAAILSTVLLWVLYMQFAVIPRTGISTISEKLLNLAPLYAGQFWQIIRSYAADNYTLFGAVLTFIGIFSFLSYYFKERGMFGKKIAVPVILATLIIVPLIAWKAQFKILYLIIFAVLAVLALPIFKREISHKANSFASLSVNEKMGESSAFDPFKFMLAYGIGAAIFFMLLAEKLSGHSYHQYPIAPFFIVSISFAIIAIGENIGSVLSAKVQPAGDEEKLGREDVFKILKYFVAFILVIFLVYGPPGGAGKVSETLLGTNLALSGSLEAKNRQFDTQLPGSDIAGEYIQKNSNPADRILFSGGEIMGLLWHSDRKGFYGISSVDVIKKAEEKGVKWILLYPPLGRNELNNEGILSYLKENYGLKQVAFVKSGENFNIIYFLFKKGGTFDPDKLSELVQDYAVASKDYELTGERRISLGYITLDNKTAS</sequence>
<comment type="caution">
    <text evidence="10">The sequence shown here is derived from an EMBL/GenBank/DDBJ whole genome shotgun (WGS) entry which is preliminary data.</text>
</comment>
<evidence type="ECO:0000256" key="1">
    <source>
        <dbReference type="ARBA" id="ARBA00004651"/>
    </source>
</evidence>
<reference evidence="10 11" key="1">
    <citation type="journal article" name="Nat. Commun.">
        <title>Undinarchaeota illuminate DPANN phylogeny and the impact of gene transfer on archaeal evolution.</title>
        <authorList>
            <person name="Dombrowski N."/>
            <person name="Williams T.A."/>
            <person name="Sun J."/>
            <person name="Woodcroft B.J."/>
            <person name="Lee J.H."/>
            <person name="Minh B.Q."/>
            <person name="Rinke C."/>
            <person name="Spang A."/>
        </authorList>
    </citation>
    <scope>NUCLEOTIDE SEQUENCE [LARGE SCALE GENOMIC DNA]</scope>
    <source>
        <strain evidence="10">MAG_bin1129</strain>
    </source>
</reference>
<evidence type="ECO:0000256" key="3">
    <source>
        <dbReference type="ARBA" id="ARBA00022676"/>
    </source>
</evidence>
<keyword evidence="3" id="KW-0328">Glycosyltransferase</keyword>
<feature type="transmembrane region" description="Helical" evidence="8">
    <location>
        <begin position="320"/>
        <end position="337"/>
    </location>
</feature>
<keyword evidence="11" id="KW-1185">Reference proteome</keyword>
<accession>A0A832V5S7</accession>
<keyword evidence="5 8" id="KW-0812">Transmembrane</keyword>
<feature type="transmembrane region" description="Helical" evidence="8">
    <location>
        <begin position="343"/>
        <end position="360"/>
    </location>
</feature>
<feature type="transmembrane region" description="Helical" evidence="8">
    <location>
        <begin position="464"/>
        <end position="482"/>
    </location>
</feature>
<evidence type="ECO:0000256" key="6">
    <source>
        <dbReference type="ARBA" id="ARBA00022989"/>
    </source>
</evidence>
<feature type="domain" description="Glycosyltransferase RgtA/B/C/D-like" evidence="9">
    <location>
        <begin position="91"/>
        <end position="246"/>
    </location>
</feature>
<dbReference type="GO" id="GO:0016763">
    <property type="term" value="F:pentosyltransferase activity"/>
    <property type="evidence" value="ECO:0007669"/>
    <property type="project" value="TreeGrafter"/>
</dbReference>
<dbReference type="InterPro" id="IPR050297">
    <property type="entry name" value="LipidA_mod_glycosyltrf_83"/>
</dbReference>
<gene>
    <name evidence="10" type="ORF">H1016_04555</name>
</gene>
<evidence type="ECO:0000256" key="8">
    <source>
        <dbReference type="SAM" id="Phobius"/>
    </source>
</evidence>
<dbReference type="Pfam" id="PF13231">
    <property type="entry name" value="PMT_2"/>
    <property type="match status" value="1"/>
</dbReference>
<evidence type="ECO:0000313" key="10">
    <source>
        <dbReference type="EMBL" id="HIK00780.1"/>
    </source>
</evidence>
<feature type="transmembrane region" description="Helical" evidence="8">
    <location>
        <begin position="233"/>
        <end position="255"/>
    </location>
</feature>
<organism evidence="10 11">
    <name type="scientific">Candidatus Naiadarchaeum limnaeum</name>
    <dbReference type="NCBI Taxonomy" id="2756139"/>
    <lineage>
        <taxon>Archaea</taxon>
        <taxon>Candidatus Undinarchaeota</taxon>
        <taxon>Candidatus Undinarchaeia</taxon>
        <taxon>Candidatus Naiadarchaeales</taxon>
        <taxon>Candidatus Naiadarchaeaceae</taxon>
        <taxon>Candidatus Naiadarchaeum</taxon>
    </lineage>
</organism>
<dbReference type="EMBL" id="DVAB01000038">
    <property type="protein sequence ID" value="HIK00780.1"/>
    <property type="molecule type" value="Genomic_DNA"/>
</dbReference>
<keyword evidence="4" id="KW-0808">Transferase</keyword>
<protein>
    <submittedName>
        <fullName evidence="10">Glycosyltransferase family 39 protein</fullName>
    </submittedName>
</protein>
<dbReference type="AlphaFoldDB" id="A0A832V5S7"/>